<keyword evidence="1" id="KW-0812">Transmembrane</keyword>
<feature type="transmembrane region" description="Helical" evidence="1">
    <location>
        <begin position="66"/>
        <end position="90"/>
    </location>
</feature>
<keyword evidence="3" id="KW-1185">Reference proteome</keyword>
<accession>A0AAN4Z8C4</accession>
<sequence length="145" mass="15832">CSVILGYEDSAVHHLWWNDFATSFVSGISNYVSPDQIDEIGSFLFGKTLFSDAAHDVLLYQPTYIVFFWLGVIISVLSIVAAIVFLFSCARDWDTKKVSSKCMAITGLALSAVSLCFIVIGTALFITAHINALVVNQPSMDAVKT</sequence>
<dbReference type="EMBL" id="BTRK01000002">
    <property type="protein sequence ID" value="GMR34316.1"/>
    <property type="molecule type" value="Genomic_DNA"/>
</dbReference>
<reference evidence="3" key="1">
    <citation type="submission" date="2022-10" db="EMBL/GenBank/DDBJ databases">
        <title>Genome assembly of Pristionchus species.</title>
        <authorList>
            <person name="Yoshida K."/>
            <person name="Sommer R.J."/>
        </authorList>
    </citation>
    <scope>NUCLEOTIDE SEQUENCE [LARGE SCALE GENOMIC DNA]</scope>
    <source>
        <strain evidence="3">RS5460</strain>
    </source>
</reference>
<organism evidence="2 3">
    <name type="scientific">Pristionchus mayeri</name>
    <dbReference type="NCBI Taxonomy" id="1317129"/>
    <lineage>
        <taxon>Eukaryota</taxon>
        <taxon>Metazoa</taxon>
        <taxon>Ecdysozoa</taxon>
        <taxon>Nematoda</taxon>
        <taxon>Chromadorea</taxon>
        <taxon>Rhabditida</taxon>
        <taxon>Rhabditina</taxon>
        <taxon>Diplogasteromorpha</taxon>
        <taxon>Diplogasteroidea</taxon>
        <taxon>Neodiplogasteridae</taxon>
        <taxon>Pristionchus</taxon>
    </lineage>
</organism>
<evidence type="ECO:0000256" key="1">
    <source>
        <dbReference type="SAM" id="Phobius"/>
    </source>
</evidence>
<name>A0AAN4Z8C4_9BILA</name>
<evidence type="ECO:0000313" key="2">
    <source>
        <dbReference type="EMBL" id="GMR34316.1"/>
    </source>
</evidence>
<evidence type="ECO:0000313" key="3">
    <source>
        <dbReference type="Proteomes" id="UP001328107"/>
    </source>
</evidence>
<feature type="transmembrane region" description="Helical" evidence="1">
    <location>
        <begin position="102"/>
        <end position="130"/>
    </location>
</feature>
<dbReference type="PANTHER" id="PTHR11238">
    <property type="entry name" value="PROMININ ISOFORM D-RELATED"/>
    <property type="match status" value="1"/>
</dbReference>
<feature type="non-terminal residue" evidence="2">
    <location>
        <position position="145"/>
    </location>
</feature>
<protein>
    <submittedName>
        <fullName evidence="2">Uncharacterized protein</fullName>
    </submittedName>
</protein>
<gene>
    <name evidence="2" type="ORF">PMAYCL1PPCAC_04511</name>
</gene>
<feature type="non-terminal residue" evidence="2">
    <location>
        <position position="1"/>
    </location>
</feature>
<proteinExistence type="predicted"/>
<dbReference type="Proteomes" id="UP001328107">
    <property type="component" value="Unassembled WGS sequence"/>
</dbReference>
<comment type="caution">
    <text evidence="2">The sequence shown here is derived from an EMBL/GenBank/DDBJ whole genome shotgun (WGS) entry which is preliminary data.</text>
</comment>
<dbReference type="AlphaFoldDB" id="A0AAN4Z8C4"/>
<keyword evidence="1" id="KW-0472">Membrane</keyword>
<keyword evidence="1" id="KW-1133">Transmembrane helix</keyword>
<dbReference type="PANTHER" id="PTHR11238:SF9">
    <property type="entry name" value="PROMININ, ISOFORM D"/>
    <property type="match status" value="1"/>
</dbReference>